<evidence type="ECO:0000313" key="2">
    <source>
        <dbReference type="EMBL" id="GLR65598.1"/>
    </source>
</evidence>
<dbReference type="RefSeq" id="WP_284256099.1">
    <property type="nucleotide sequence ID" value="NZ_BSOS01000005.1"/>
</dbReference>
<evidence type="ECO:0008006" key="4">
    <source>
        <dbReference type="Google" id="ProtNLM"/>
    </source>
</evidence>
<dbReference type="Proteomes" id="UP001156641">
    <property type="component" value="Unassembled WGS sequence"/>
</dbReference>
<gene>
    <name evidence="2" type="ORF">GCM10010909_02760</name>
</gene>
<evidence type="ECO:0000313" key="3">
    <source>
        <dbReference type="Proteomes" id="UP001156641"/>
    </source>
</evidence>
<feature type="signal peptide" evidence="1">
    <location>
        <begin position="1"/>
        <end position="19"/>
    </location>
</feature>
<comment type="caution">
    <text evidence="2">The sequence shown here is derived from an EMBL/GenBank/DDBJ whole genome shotgun (WGS) entry which is preliminary data.</text>
</comment>
<feature type="chain" id="PRO_5047282965" description="DUF4412 domain-containing protein" evidence="1">
    <location>
        <begin position="20"/>
        <end position="194"/>
    </location>
</feature>
<proteinExistence type="predicted"/>
<protein>
    <recommendedName>
        <fullName evidence="4">DUF4412 domain-containing protein</fullName>
    </recommendedName>
</protein>
<sequence length="194" mass="20025">MRILPFVLPALLAAAPALATPAFLPTRDVAITYELDAPGRAAQNYQLNYDAAQELARVENPAQGVYILANLPSGQAQVVVPALHAIVQAPDFSALTQEISTAGGAQFTPLGSGHYAGMACQKYLVLNAQGSGTACITPDGVVLHFAGHDAHGSAEVTALSVAYAPQPAQEFALPDGFSDVTLPPGALQALLQPQ</sequence>
<organism evidence="2 3">
    <name type="scientific">Acidocella aquatica</name>
    <dbReference type="NCBI Taxonomy" id="1922313"/>
    <lineage>
        <taxon>Bacteria</taxon>
        <taxon>Pseudomonadati</taxon>
        <taxon>Pseudomonadota</taxon>
        <taxon>Alphaproteobacteria</taxon>
        <taxon>Acetobacterales</taxon>
        <taxon>Acidocellaceae</taxon>
        <taxon>Acidocella</taxon>
    </lineage>
</organism>
<dbReference type="EMBL" id="BSOS01000005">
    <property type="protein sequence ID" value="GLR65598.1"/>
    <property type="molecule type" value="Genomic_DNA"/>
</dbReference>
<name>A0ABQ6A5W6_9PROT</name>
<keyword evidence="3" id="KW-1185">Reference proteome</keyword>
<reference evidence="3" key="1">
    <citation type="journal article" date="2019" name="Int. J. Syst. Evol. Microbiol.">
        <title>The Global Catalogue of Microorganisms (GCM) 10K type strain sequencing project: providing services to taxonomists for standard genome sequencing and annotation.</title>
        <authorList>
            <consortium name="The Broad Institute Genomics Platform"/>
            <consortium name="The Broad Institute Genome Sequencing Center for Infectious Disease"/>
            <person name="Wu L."/>
            <person name="Ma J."/>
        </authorList>
    </citation>
    <scope>NUCLEOTIDE SEQUENCE [LARGE SCALE GENOMIC DNA]</scope>
    <source>
        <strain evidence="3">NBRC 112502</strain>
    </source>
</reference>
<accession>A0ABQ6A5W6</accession>
<evidence type="ECO:0000256" key="1">
    <source>
        <dbReference type="SAM" id="SignalP"/>
    </source>
</evidence>
<keyword evidence="1" id="KW-0732">Signal</keyword>